<evidence type="ECO:0000313" key="1">
    <source>
        <dbReference type="EMBL" id="XPM63865.1"/>
    </source>
</evidence>
<organism evidence="1 2">
    <name type="scientific">Desertifilum tharense IPPAS B-1220</name>
    <dbReference type="NCBI Taxonomy" id="1781255"/>
    <lineage>
        <taxon>Bacteria</taxon>
        <taxon>Bacillati</taxon>
        <taxon>Cyanobacteriota</taxon>
        <taxon>Cyanophyceae</taxon>
        <taxon>Desertifilales</taxon>
        <taxon>Desertifilaceae</taxon>
        <taxon>Desertifilum</taxon>
    </lineage>
</organism>
<reference evidence="1 2" key="1">
    <citation type="journal article" date="2016" name="Genome Announc.">
        <title>Draft Genome Sequence of the Thermotolerant Cyanobacterium Desertifilum sp. IPPAS B-1220.</title>
        <authorList>
            <person name="Mironov K.S."/>
            <person name="Sinetova M.A."/>
            <person name="Bolatkhan K."/>
            <person name="Zayadan B.K."/>
            <person name="Ustinova V.V."/>
            <person name="Kupriyanova E.V."/>
            <person name="Skrypnik A.N."/>
            <person name="Gogoleva N.E."/>
            <person name="Gogolev Y.V."/>
            <person name="Los D.A."/>
        </authorList>
    </citation>
    <scope>NUCLEOTIDE SEQUENCE [LARGE SCALE GENOMIC DNA]</scope>
    <source>
        <strain evidence="1 2">IPPAS B-1220</strain>
    </source>
</reference>
<dbReference type="Proteomes" id="UP000095472">
    <property type="component" value="Chromosome"/>
</dbReference>
<name>A0ACD5GSR2_9CYAN</name>
<dbReference type="EMBL" id="CP182909">
    <property type="protein sequence ID" value="XPM63865.1"/>
    <property type="molecule type" value="Genomic_DNA"/>
</dbReference>
<protein>
    <submittedName>
        <fullName evidence="1">Uncharacterized protein</fullName>
    </submittedName>
</protein>
<gene>
    <name evidence="1" type="ORF">BH720_032735</name>
</gene>
<keyword evidence="2" id="KW-1185">Reference proteome</keyword>
<evidence type="ECO:0000313" key="2">
    <source>
        <dbReference type="Proteomes" id="UP000095472"/>
    </source>
</evidence>
<sequence length="147" mass="16362">MTGKPLSAYFELHRRYYRSVNLERDFNRADAVQGYVPTERSTDALRRILLALKNPNAHRAWTMTGVYGTGKSAFAQYLACLCAPENSGVRREALAIAHRAFGEESAEVAAIEESLPEQGLLRAVATSQREPLAWTIARALANGYELF</sequence>
<accession>A0ACD5GSR2</accession>
<proteinExistence type="predicted"/>